<comment type="similarity">
    <text evidence="1">Belongs to the ABC transporter superfamily.</text>
</comment>
<dbReference type="InterPro" id="IPR003439">
    <property type="entry name" value="ABC_transporter-like_ATP-bd"/>
</dbReference>
<dbReference type="SUPFAM" id="SSF50331">
    <property type="entry name" value="MOP-like"/>
    <property type="match status" value="1"/>
</dbReference>
<dbReference type="InterPro" id="IPR050093">
    <property type="entry name" value="ABC_SmlMolc_Importer"/>
</dbReference>
<dbReference type="InterPro" id="IPR013611">
    <property type="entry name" value="Transp-assoc_OB_typ2"/>
</dbReference>
<evidence type="ECO:0000256" key="4">
    <source>
        <dbReference type="ARBA" id="ARBA00022840"/>
    </source>
</evidence>
<dbReference type="Gene3D" id="2.40.50.100">
    <property type="match status" value="1"/>
</dbReference>
<dbReference type="PANTHER" id="PTHR42781:SF4">
    <property type="entry name" value="SPERMIDINE_PUTRESCINE IMPORT ATP-BINDING PROTEIN POTA"/>
    <property type="match status" value="1"/>
</dbReference>
<dbReference type="SUPFAM" id="SSF52540">
    <property type="entry name" value="P-loop containing nucleoside triphosphate hydrolases"/>
    <property type="match status" value="1"/>
</dbReference>
<dbReference type="InterPro" id="IPR008995">
    <property type="entry name" value="Mo/tungstate-bd_C_term_dom"/>
</dbReference>
<feature type="domain" description="ABC transporter" evidence="6">
    <location>
        <begin position="26"/>
        <end position="256"/>
    </location>
</feature>
<evidence type="ECO:0000256" key="1">
    <source>
        <dbReference type="ARBA" id="ARBA00005417"/>
    </source>
</evidence>
<dbReference type="EMBL" id="BJYZ01000019">
    <property type="protein sequence ID" value="GEO39975.1"/>
    <property type="molecule type" value="Genomic_DNA"/>
</dbReference>
<evidence type="ECO:0000256" key="2">
    <source>
        <dbReference type="ARBA" id="ARBA00022448"/>
    </source>
</evidence>
<dbReference type="PANTHER" id="PTHR42781">
    <property type="entry name" value="SPERMIDINE/PUTRESCINE IMPORT ATP-BINDING PROTEIN POTA"/>
    <property type="match status" value="1"/>
</dbReference>
<dbReference type="PROSITE" id="PS00211">
    <property type="entry name" value="ABC_TRANSPORTER_1"/>
    <property type="match status" value="1"/>
</dbReference>
<dbReference type="Pfam" id="PF08402">
    <property type="entry name" value="TOBE_2"/>
    <property type="match status" value="1"/>
</dbReference>
<dbReference type="GO" id="GO:0016887">
    <property type="term" value="F:ATP hydrolysis activity"/>
    <property type="evidence" value="ECO:0007669"/>
    <property type="project" value="InterPro"/>
</dbReference>
<dbReference type="GO" id="GO:0043190">
    <property type="term" value="C:ATP-binding cassette (ABC) transporter complex"/>
    <property type="evidence" value="ECO:0007669"/>
    <property type="project" value="InterPro"/>
</dbReference>
<dbReference type="GO" id="GO:0140359">
    <property type="term" value="F:ABC-type transporter activity"/>
    <property type="evidence" value="ECO:0007669"/>
    <property type="project" value="UniProtKB-ARBA"/>
</dbReference>
<dbReference type="InterPro" id="IPR017871">
    <property type="entry name" value="ABC_transporter-like_CS"/>
</dbReference>
<feature type="region of interest" description="Disordered" evidence="5">
    <location>
        <begin position="1"/>
        <end position="20"/>
    </location>
</feature>
<keyword evidence="3" id="KW-0547">Nucleotide-binding</keyword>
<evidence type="ECO:0000313" key="7">
    <source>
        <dbReference type="EMBL" id="GEO39975.1"/>
    </source>
</evidence>
<protein>
    <submittedName>
        <fullName evidence="7">Spermidine/putrescine import ATP-binding protein PotA 2</fullName>
    </submittedName>
</protein>
<accession>A0A512DU31</accession>
<comment type="caution">
    <text evidence="7">The sequence shown here is derived from an EMBL/GenBank/DDBJ whole genome shotgun (WGS) entry which is preliminary data.</text>
</comment>
<keyword evidence="2" id="KW-0813">Transport</keyword>
<dbReference type="Pfam" id="PF00005">
    <property type="entry name" value="ABC_tran"/>
    <property type="match status" value="1"/>
</dbReference>
<organism evidence="7 8">
    <name type="scientific">Skermanella aerolata</name>
    <dbReference type="NCBI Taxonomy" id="393310"/>
    <lineage>
        <taxon>Bacteria</taxon>
        <taxon>Pseudomonadati</taxon>
        <taxon>Pseudomonadota</taxon>
        <taxon>Alphaproteobacteria</taxon>
        <taxon>Rhodospirillales</taxon>
        <taxon>Azospirillaceae</taxon>
        <taxon>Skermanella</taxon>
    </lineage>
</organism>
<evidence type="ECO:0000256" key="5">
    <source>
        <dbReference type="SAM" id="MobiDB-lite"/>
    </source>
</evidence>
<dbReference type="Gene3D" id="3.40.50.300">
    <property type="entry name" value="P-loop containing nucleotide triphosphate hydrolases"/>
    <property type="match status" value="1"/>
</dbReference>
<evidence type="ECO:0000259" key="6">
    <source>
        <dbReference type="PROSITE" id="PS50893"/>
    </source>
</evidence>
<dbReference type="PROSITE" id="PS50893">
    <property type="entry name" value="ABC_TRANSPORTER_2"/>
    <property type="match status" value="1"/>
</dbReference>
<evidence type="ECO:0000313" key="8">
    <source>
        <dbReference type="Proteomes" id="UP000321523"/>
    </source>
</evidence>
<dbReference type="Proteomes" id="UP000321523">
    <property type="component" value="Unassembled WGS sequence"/>
</dbReference>
<dbReference type="SMART" id="SM00382">
    <property type="entry name" value="AAA"/>
    <property type="match status" value="1"/>
</dbReference>
<proteinExistence type="inferred from homology"/>
<gene>
    <name evidence="7" type="primary">potA2</name>
    <name evidence="7" type="ORF">SAE02_41230</name>
</gene>
<keyword evidence="8" id="KW-1185">Reference proteome</keyword>
<evidence type="ECO:0000256" key="3">
    <source>
        <dbReference type="ARBA" id="ARBA00022741"/>
    </source>
</evidence>
<dbReference type="InterPro" id="IPR003593">
    <property type="entry name" value="AAA+_ATPase"/>
</dbReference>
<dbReference type="AlphaFoldDB" id="A0A512DU31"/>
<dbReference type="InterPro" id="IPR027417">
    <property type="entry name" value="P-loop_NTPase"/>
</dbReference>
<name>A0A512DU31_9PROT</name>
<dbReference type="FunFam" id="3.40.50.300:FF:000042">
    <property type="entry name" value="Maltose/maltodextrin ABC transporter, ATP-binding protein"/>
    <property type="match status" value="1"/>
</dbReference>
<keyword evidence="4 7" id="KW-0067">ATP-binding</keyword>
<dbReference type="GO" id="GO:0005524">
    <property type="term" value="F:ATP binding"/>
    <property type="evidence" value="ECO:0007669"/>
    <property type="project" value="UniProtKB-KW"/>
</dbReference>
<sequence length="381" mass="40825">MTSSVPEGTSPPSPMAGPRIEPRVALSIRELTKRYGSVAAIDRLSLDIASGEFLSLLGPSGSGKSTILMAIAGFVDPDGGDILLDGQPVGGLPPEKRGFGVVFQGYALFPHMTVRGNIAYPLKLRGIRGAELDRRVERAIDLVHLQAFAGRMPRQLSGGQQQRVALARALVFDPAVVLLDEPLSALDKKLRAELQFELKSLHQRLGTTFVNVTHDQEEAMTMSDRIVILRDGRVQQIGTPDALYNTPATRFVADFLGRANFLEGEAGPVSGGCLTIGIDGAGVRHRLRDSEPRMGRTALLALRPERLSVLAPDAAVGDRNRVEGRVVTSAFVGSQHIHVVETPLGVLEAHTPAFGAGVLRKPGEAVALAWPWDGGVLVEDR</sequence>
<reference evidence="7 8" key="1">
    <citation type="submission" date="2019-07" db="EMBL/GenBank/DDBJ databases">
        <title>Whole genome shotgun sequence of Skermanella aerolata NBRC 106429.</title>
        <authorList>
            <person name="Hosoyama A."/>
            <person name="Uohara A."/>
            <person name="Ohji S."/>
            <person name="Ichikawa N."/>
        </authorList>
    </citation>
    <scope>NUCLEOTIDE SEQUENCE [LARGE SCALE GENOMIC DNA]</scope>
    <source>
        <strain evidence="7 8">NBRC 106429</strain>
    </source>
</reference>